<dbReference type="STRING" id="1590841.A0A2R6PLT5"/>
<dbReference type="EMBL" id="NKQK01000024">
    <property type="protein sequence ID" value="PSR93301.1"/>
    <property type="molecule type" value="Genomic_DNA"/>
</dbReference>
<dbReference type="Proteomes" id="UP000241394">
    <property type="component" value="Chromosome LG24"/>
</dbReference>
<dbReference type="Gramene" id="PSR93301">
    <property type="protein sequence ID" value="PSR93301"/>
    <property type="gene ID" value="CEY00_Acc27913"/>
</dbReference>
<gene>
    <name evidence="2" type="ORF">CEY00_Acc27913</name>
</gene>
<reference evidence="2 3" key="1">
    <citation type="submission" date="2017-07" db="EMBL/GenBank/DDBJ databases">
        <title>An improved, manually edited Actinidia chinensis var. chinensis (kiwifruit) genome highlights the challenges associated with draft genomes and gene prediction in plants.</title>
        <authorList>
            <person name="Pilkington S."/>
            <person name="Crowhurst R."/>
            <person name="Hilario E."/>
            <person name="Nardozza S."/>
            <person name="Fraser L."/>
            <person name="Peng Y."/>
            <person name="Gunaseelan K."/>
            <person name="Simpson R."/>
            <person name="Tahir J."/>
            <person name="Deroles S."/>
            <person name="Templeton K."/>
            <person name="Luo Z."/>
            <person name="Davy M."/>
            <person name="Cheng C."/>
            <person name="Mcneilage M."/>
            <person name="Scaglione D."/>
            <person name="Liu Y."/>
            <person name="Zhang Q."/>
            <person name="Datson P."/>
            <person name="De Silva N."/>
            <person name="Gardiner S."/>
            <person name="Bassett H."/>
            <person name="Chagne D."/>
            <person name="Mccallum J."/>
            <person name="Dzierzon H."/>
            <person name="Deng C."/>
            <person name="Wang Y.-Y."/>
            <person name="Barron N."/>
            <person name="Manako K."/>
            <person name="Bowen J."/>
            <person name="Foster T."/>
            <person name="Erridge Z."/>
            <person name="Tiffin H."/>
            <person name="Waite C."/>
            <person name="Davies K."/>
            <person name="Grierson E."/>
            <person name="Laing W."/>
            <person name="Kirk R."/>
            <person name="Chen X."/>
            <person name="Wood M."/>
            <person name="Montefiori M."/>
            <person name="Brummell D."/>
            <person name="Schwinn K."/>
            <person name="Catanach A."/>
            <person name="Fullerton C."/>
            <person name="Li D."/>
            <person name="Meiyalaghan S."/>
            <person name="Nieuwenhuizen N."/>
            <person name="Read N."/>
            <person name="Prakash R."/>
            <person name="Hunter D."/>
            <person name="Zhang H."/>
            <person name="Mckenzie M."/>
            <person name="Knabel M."/>
            <person name="Harris A."/>
            <person name="Allan A."/>
            <person name="Chen A."/>
            <person name="Janssen B."/>
            <person name="Plunkett B."/>
            <person name="Dwamena C."/>
            <person name="Voogd C."/>
            <person name="Leif D."/>
            <person name="Lafferty D."/>
            <person name="Souleyre E."/>
            <person name="Varkonyi-Gasic E."/>
            <person name="Gambi F."/>
            <person name="Hanley J."/>
            <person name="Yao J.-L."/>
            <person name="Cheung J."/>
            <person name="David K."/>
            <person name="Warren B."/>
            <person name="Marsh K."/>
            <person name="Snowden K."/>
            <person name="Lin-Wang K."/>
            <person name="Brian L."/>
            <person name="Martinez-Sanchez M."/>
            <person name="Wang M."/>
            <person name="Ileperuma N."/>
            <person name="Macnee N."/>
            <person name="Campin R."/>
            <person name="Mcatee P."/>
            <person name="Drummond R."/>
            <person name="Espley R."/>
            <person name="Ireland H."/>
            <person name="Wu R."/>
            <person name="Atkinson R."/>
            <person name="Karunairetnam S."/>
            <person name="Bulley S."/>
            <person name="Chunkath S."/>
            <person name="Hanley Z."/>
            <person name="Storey R."/>
            <person name="Thrimawithana A."/>
            <person name="Thomson S."/>
            <person name="David C."/>
            <person name="Testolin R."/>
        </authorList>
    </citation>
    <scope>NUCLEOTIDE SEQUENCE [LARGE SCALE GENOMIC DNA]</scope>
    <source>
        <strain evidence="3">cv. Red5</strain>
        <tissue evidence="2">Young leaf</tissue>
    </source>
</reference>
<keyword evidence="2" id="KW-0808">Transferase</keyword>
<sequence>MDLSLSRNHAPLYHYKASSLPNSRYLIRPPLSDFPNQDLKPRISLRKSLLSRHSNPIRARNPDRTIDDGFFIEDVPHLTNFLPNLPGGYRGFYSKNTTQLTPKVVNDIHKRSGTFLQASRGGHDTNKTVDNIQDREVYIIGGDGTQKGAAAIYKVSGDRQIFWF</sequence>
<dbReference type="GO" id="GO:0003872">
    <property type="term" value="F:6-phosphofructokinase activity"/>
    <property type="evidence" value="ECO:0007669"/>
    <property type="project" value="InterPro"/>
</dbReference>
<reference evidence="3" key="2">
    <citation type="journal article" date="2018" name="BMC Genomics">
        <title>A manually annotated Actinidia chinensis var. chinensis (kiwifruit) genome highlights the challenges associated with draft genomes and gene prediction in plants.</title>
        <authorList>
            <person name="Pilkington S.M."/>
            <person name="Crowhurst R."/>
            <person name="Hilario E."/>
            <person name="Nardozza S."/>
            <person name="Fraser L."/>
            <person name="Peng Y."/>
            <person name="Gunaseelan K."/>
            <person name="Simpson R."/>
            <person name="Tahir J."/>
            <person name="Deroles S.C."/>
            <person name="Templeton K."/>
            <person name="Luo Z."/>
            <person name="Davy M."/>
            <person name="Cheng C."/>
            <person name="McNeilage M."/>
            <person name="Scaglione D."/>
            <person name="Liu Y."/>
            <person name="Zhang Q."/>
            <person name="Datson P."/>
            <person name="De Silva N."/>
            <person name="Gardiner S.E."/>
            <person name="Bassett H."/>
            <person name="Chagne D."/>
            <person name="McCallum J."/>
            <person name="Dzierzon H."/>
            <person name="Deng C."/>
            <person name="Wang Y.Y."/>
            <person name="Barron L."/>
            <person name="Manako K."/>
            <person name="Bowen J."/>
            <person name="Foster T.M."/>
            <person name="Erridge Z.A."/>
            <person name="Tiffin H."/>
            <person name="Waite C.N."/>
            <person name="Davies K.M."/>
            <person name="Grierson E.P."/>
            <person name="Laing W.A."/>
            <person name="Kirk R."/>
            <person name="Chen X."/>
            <person name="Wood M."/>
            <person name="Montefiori M."/>
            <person name="Brummell D.A."/>
            <person name="Schwinn K.E."/>
            <person name="Catanach A."/>
            <person name="Fullerton C."/>
            <person name="Li D."/>
            <person name="Meiyalaghan S."/>
            <person name="Nieuwenhuizen N."/>
            <person name="Read N."/>
            <person name="Prakash R."/>
            <person name="Hunter D."/>
            <person name="Zhang H."/>
            <person name="McKenzie M."/>
            <person name="Knabel M."/>
            <person name="Harris A."/>
            <person name="Allan A.C."/>
            <person name="Gleave A."/>
            <person name="Chen A."/>
            <person name="Janssen B.J."/>
            <person name="Plunkett B."/>
            <person name="Ampomah-Dwamena C."/>
            <person name="Voogd C."/>
            <person name="Leif D."/>
            <person name="Lafferty D."/>
            <person name="Souleyre E.J.F."/>
            <person name="Varkonyi-Gasic E."/>
            <person name="Gambi F."/>
            <person name="Hanley J."/>
            <person name="Yao J.L."/>
            <person name="Cheung J."/>
            <person name="David K.M."/>
            <person name="Warren B."/>
            <person name="Marsh K."/>
            <person name="Snowden K.C."/>
            <person name="Lin-Wang K."/>
            <person name="Brian L."/>
            <person name="Martinez-Sanchez M."/>
            <person name="Wang M."/>
            <person name="Ileperuma N."/>
            <person name="Macnee N."/>
            <person name="Campin R."/>
            <person name="McAtee P."/>
            <person name="Drummond R.S.M."/>
            <person name="Espley R.V."/>
            <person name="Ireland H.S."/>
            <person name="Wu R."/>
            <person name="Atkinson R.G."/>
            <person name="Karunairetnam S."/>
            <person name="Bulley S."/>
            <person name="Chunkath S."/>
            <person name="Hanley Z."/>
            <person name="Storey R."/>
            <person name="Thrimawithana A.H."/>
            <person name="Thomson S."/>
            <person name="David C."/>
            <person name="Testolin R."/>
            <person name="Huang H."/>
            <person name="Hellens R.P."/>
            <person name="Schaffer R.J."/>
        </authorList>
    </citation>
    <scope>NUCLEOTIDE SEQUENCE [LARGE SCALE GENOMIC DNA]</scope>
    <source>
        <strain evidence="3">cv. Red5</strain>
    </source>
</reference>
<comment type="caution">
    <text evidence="2">The sequence shown here is derived from an EMBL/GenBank/DDBJ whole genome shotgun (WGS) entry which is preliminary data.</text>
</comment>
<keyword evidence="3" id="KW-1185">Reference proteome</keyword>
<name>A0A2R6PLT5_ACTCC</name>
<proteinExistence type="predicted"/>
<dbReference type="Gene3D" id="3.40.50.450">
    <property type="match status" value="1"/>
</dbReference>
<dbReference type="InParanoid" id="A0A2R6PLT5"/>
<accession>A0A2R6PLT5</accession>
<evidence type="ECO:0000313" key="3">
    <source>
        <dbReference type="Proteomes" id="UP000241394"/>
    </source>
</evidence>
<evidence type="ECO:0000256" key="1">
    <source>
        <dbReference type="ARBA" id="ARBA00022533"/>
    </source>
</evidence>
<protein>
    <submittedName>
        <fullName evidence="2">ATP-dependent 6-phosphofructokinase</fullName>
    </submittedName>
</protein>
<dbReference type="SUPFAM" id="SSF53784">
    <property type="entry name" value="Phosphofructokinase"/>
    <property type="match status" value="1"/>
</dbReference>
<evidence type="ECO:0000313" key="2">
    <source>
        <dbReference type="EMBL" id="PSR93301.1"/>
    </source>
</evidence>
<keyword evidence="2" id="KW-0418">Kinase</keyword>
<dbReference type="OrthoDB" id="1729697at2759"/>
<keyword evidence="1" id="KW-0021">Allosteric enzyme</keyword>
<organism evidence="2 3">
    <name type="scientific">Actinidia chinensis var. chinensis</name>
    <name type="common">Chinese soft-hair kiwi</name>
    <dbReference type="NCBI Taxonomy" id="1590841"/>
    <lineage>
        <taxon>Eukaryota</taxon>
        <taxon>Viridiplantae</taxon>
        <taxon>Streptophyta</taxon>
        <taxon>Embryophyta</taxon>
        <taxon>Tracheophyta</taxon>
        <taxon>Spermatophyta</taxon>
        <taxon>Magnoliopsida</taxon>
        <taxon>eudicotyledons</taxon>
        <taxon>Gunneridae</taxon>
        <taxon>Pentapetalae</taxon>
        <taxon>asterids</taxon>
        <taxon>Ericales</taxon>
        <taxon>Actinidiaceae</taxon>
        <taxon>Actinidia</taxon>
    </lineage>
</organism>
<dbReference type="InterPro" id="IPR050929">
    <property type="entry name" value="PFKA"/>
</dbReference>
<dbReference type="PANTHER" id="PTHR45770">
    <property type="entry name" value="ATP-DEPENDENT 6-PHOSPHOFRUCTOKINASE 1"/>
    <property type="match status" value="1"/>
</dbReference>
<dbReference type="InterPro" id="IPR035966">
    <property type="entry name" value="PKF_sf"/>
</dbReference>
<dbReference type="AlphaFoldDB" id="A0A2R6PLT5"/>